<feature type="compositionally biased region" description="Acidic residues" evidence="1">
    <location>
        <begin position="1461"/>
        <end position="1481"/>
    </location>
</feature>
<evidence type="ECO:0000256" key="1">
    <source>
        <dbReference type="SAM" id="MobiDB-lite"/>
    </source>
</evidence>
<keyword evidence="3" id="KW-1185">Reference proteome</keyword>
<sequence>MEQVKNLLPLREETLLTALSTNEPLFTFFCETLISLVDTAKKHIKTDPDPSQTPLLSQSLFSFLVSSLSNSCKPSRPLSPTSLAKIYRAASTCLNCGSGIPAKYRHQLSQVVDHGLTLSRTIVRGTQLSPDAISALLDFPSYETMAQSMLMELLSTESDLDHLIEILRSPLTSTFFVKEEFQKGSFGSMARSASPVFAGFVAKLLPHLLVQTGSGSNTIDSAILSTLMLNFISTLVSEPSTSVFSSLMSKNTELVKKITDKSRGGQKTHPGVVDEIRVYNQAVVDFFADQIAHECSAQNSKDESLISIPLLSLLFVPILSSVRQTKSMSLNIALFSTAVLISSINKMNGSDKSRLSTLLFSFLIDPDPHVLDQSKLERSPLLQAMAVLSDTQSVQEQWRTLSKAQNPGEIVQLIFDSLHTHDTDDSSQKSTVISLSIFRACLINKTALPETSSLLSALILFFVSVDLPRHDPQSPFSHLAEVIQSVLGTSSLVSLIFCIFDNPALPSILACKHDSYPLTILYDDIQSILQQIFLDQHSKTLQTRKETQILSKLSQATMDSLLPLVNDAGWPSSLAGFGSSLHQNAPLIKSDPEYVGRLVGQNGVSDPLIKTVISQSLRAISEIQQTQHDHQSVEVEANRLSANLSHINCLPSFACHLAACCDCFKYSLLDLQRTSQNDKKLIFSFVDAFFGWTKLFKSSTALDSDIAILQFAVVSVTQFILDCINAFSSEQQSTILLSLLNASTTPSFLSTVLSSALNSLLSIITLTSSFVLSILSAIIEGSQTSRDALSASTLTLKDGSQLNVDSLAQISILLQHYSSAGIIDTQSGPLITFLISLFEKLSTVVSDDHVAVSLKSDESLLQFQHVDSVFQRIVQSFTHHLKTTAAPPDSLRSLLHSITILSDSPHKLLSENVRHFSLVLIQTALSHPLDTSEFKAVLPKFISLQIISLMSDWTQSESDSSSTDEALSQLRRSFSAILSCDATRRVSNGIVNPVSAALSFALFDISKALPSHLVVPIFSSFADSLYSLHQNQSDSKQHSLRMIVGQILSVFLSKFAESEGLDITKRKTPDFSQNSVFQMYHRFLGRYTPSEQLDALAVLIMNVHAVIQSQSALGETDVTSITPPHPLHAEKITSLSDLCSLVSNSFASHEVLFDQRDADVDERIDLPVLATNLSGQYYSSFVHAISTFVSGHFFKHSNLVSDIRKIHQREVQEKVEIEDSINSPCSEFALRVLFVASFISSSVPGLQKEARHWSRSSQLKLQNLLNLFIHPLADKQSGNRAPLIQSFDGLVHLVRKIKHGLSEVSDDSEANALHWASLFEDFPTPFISQLILLQQPTGQQQTPKKKKASKSGSMSSLSDMFTDVFMKSKALYSDSKEEGVVSNSVCERSATLYLPLLSDRLSTVIGKNAIQNSVRVAFGLEEIEEEERKKKKENEEGSEIDDEELEAMLRDDPDAFGDLNISEDESNQNEDEEELQAESDSELASSGDDSSPDDDRSQSDTGNDNSSGDDSDNDSSSEIPMEEMAIAILKGSSPYSLLESLTELISTFTTRPHSTIHKPLLALFNLLARLSSLLLSTLTQELQGEFSFSSVHLLEAFKPVLDQVTQSMLAINDQTRLSISKVLKESVSGSDVSFQTLVTLSELDCTCVDALASVYAFLNRADPDESLSSFSALLFTLQYQSSIYSKIVSGALFEPFGVKESVNKHDLATKTLLALNTTVDCLSTLIKILPGDFLTQSLLSELPKQKTSTLTLLLSQLSSPQLTASLRRAVFLQPSLHTASKLFPFFFSSEEDSILGKDHLLIPTEKFTLLFELNPDELTMETSLGFRVIQFLSNIARTQDPSDILEIIQAILKPFKKNRLNHSLSVDYNPLRTESSVPSQPLTLIPSQLNILLACLTTSISALDVSKKSVKRLINNMAEQLITSIAPSIISLHQSLAQSLTSNHLDYVSPFGTLQLERNIRETILRFGQAYVALCMKMDETRLGHWYQQFFIWTCGFQAESETDTPRVDSHAISTVPFLDDEILPRLPLLFSTTRLLINKCGVRAGKIVDLYRPLITAFLAIDPCTLTKEPDSEDFKPQNLALFFNTESQYSSALGSVFTLLNEMSVISQHSADSKLSEESAQSFVKSLCQQLSHLGLKNEQVVHKQHSTRIAKLRDSVWSWNLKLGWDDFIDDGGNKITNQVESISQSKPVKRKHREVEIEEELENTLNPKHHPELVSTLLTLLHPSELPLLFGYSVLSKDNYPVTVFESAPPLFLFVSSPTAVLQPESETASPTFTLSSFPSALAALLPPPDSILKTHRHNKMAESDLLSLPFAFRTVGASQHPLPVMIASVLSTTVLSNPLGTETPEGLKRWIYSVIDSLCLAVKDLIEERLNDTQVVVGCLYVLECSIRAVGSINNAFSPILPATIISQFVDNQEPAILEAANSLKLVIEEVIGEKIDDFLNK</sequence>
<gene>
    <name evidence="2" type="ORF">BLNAU_10360</name>
</gene>
<organism evidence="2 3">
    <name type="scientific">Blattamonas nauphoetae</name>
    <dbReference type="NCBI Taxonomy" id="2049346"/>
    <lineage>
        <taxon>Eukaryota</taxon>
        <taxon>Metamonada</taxon>
        <taxon>Preaxostyla</taxon>
        <taxon>Oxymonadida</taxon>
        <taxon>Blattamonas</taxon>
    </lineage>
</organism>
<proteinExistence type="predicted"/>
<evidence type="ECO:0000313" key="2">
    <source>
        <dbReference type="EMBL" id="KAK2954704.1"/>
    </source>
</evidence>
<dbReference type="EMBL" id="JARBJD010000075">
    <property type="protein sequence ID" value="KAK2954704.1"/>
    <property type="molecule type" value="Genomic_DNA"/>
</dbReference>
<feature type="region of interest" description="Disordered" evidence="1">
    <location>
        <begin position="1425"/>
        <end position="1517"/>
    </location>
</feature>
<feature type="compositionally biased region" description="Basic and acidic residues" evidence="1">
    <location>
        <begin position="1426"/>
        <end position="1435"/>
    </location>
</feature>
<comment type="caution">
    <text evidence="2">The sequence shown here is derived from an EMBL/GenBank/DDBJ whole genome shotgun (WGS) entry which is preliminary data.</text>
</comment>
<evidence type="ECO:0000313" key="3">
    <source>
        <dbReference type="Proteomes" id="UP001281761"/>
    </source>
</evidence>
<evidence type="ECO:0008006" key="4">
    <source>
        <dbReference type="Google" id="ProtNLM"/>
    </source>
</evidence>
<protein>
    <recommendedName>
        <fullName evidence="4">HECT-type E3 ubiquitin transferase</fullName>
    </recommendedName>
</protein>
<name>A0ABQ9XT89_9EUKA</name>
<accession>A0ABQ9XT89</accession>
<dbReference type="Proteomes" id="UP001281761">
    <property type="component" value="Unassembled WGS sequence"/>
</dbReference>
<feature type="compositionally biased region" description="Acidic residues" evidence="1">
    <location>
        <begin position="1436"/>
        <end position="1446"/>
    </location>
</feature>
<reference evidence="2 3" key="1">
    <citation type="journal article" date="2022" name="bioRxiv">
        <title>Genomics of Preaxostyla Flagellates Illuminates Evolutionary Transitions and the Path Towards Mitochondrial Loss.</title>
        <authorList>
            <person name="Novak L.V.F."/>
            <person name="Treitli S.C."/>
            <person name="Pyrih J."/>
            <person name="Halakuc P."/>
            <person name="Pipaliya S.V."/>
            <person name="Vacek V."/>
            <person name="Brzon O."/>
            <person name="Soukal P."/>
            <person name="Eme L."/>
            <person name="Dacks J.B."/>
            <person name="Karnkowska A."/>
            <person name="Elias M."/>
            <person name="Hampl V."/>
        </authorList>
    </citation>
    <scope>NUCLEOTIDE SEQUENCE [LARGE SCALE GENOMIC DNA]</scope>
    <source>
        <strain evidence="2">NAU3</strain>
        <tissue evidence="2">Gut</tissue>
    </source>
</reference>
<feature type="region of interest" description="Disordered" evidence="1">
    <location>
        <begin position="1336"/>
        <end position="1356"/>
    </location>
</feature>